<keyword evidence="3 7" id="KW-0479">Metal-binding</keyword>
<keyword evidence="6 7" id="KW-0408">Iron</keyword>
<dbReference type="KEGG" id="marq:MARGE09_P3571"/>
<keyword evidence="4 8" id="KW-0732">Signal</keyword>
<dbReference type="EMBL" id="AP023086">
    <property type="protein sequence ID" value="BCD99369.1"/>
    <property type="molecule type" value="Genomic_DNA"/>
</dbReference>
<evidence type="ECO:0000256" key="5">
    <source>
        <dbReference type="ARBA" id="ARBA00023002"/>
    </source>
</evidence>
<name>A0AAN1WKQ7_9GAMM</name>
<evidence type="ECO:0000256" key="4">
    <source>
        <dbReference type="ARBA" id="ARBA00022729"/>
    </source>
</evidence>
<organism evidence="10 11">
    <name type="scientific">Marinagarivorans cellulosilyticus</name>
    <dbReference type="NCBI Taxonomy" id="2721545"/>
    <lineage>
        <taxon>Bacteria</taxon>
        <taxon>Pseudomonadati</taxon>
        <taxon>Pseudomonadota</taxon>
        <taxon>Gammaproteobacteria</taxon>
        <taxon>Cellvibrionales</taxon>
        <taxon>Cellvibrionaceae</taxon>
        <taxon>Marinagarivorans</taxon>
    </lineage>
</organism>
<keyword evidence="5 10" id="KW-0560">Oxidoreductase</keyword>
<dbReference type="GO" id="GO:0020037">
    <property type="term" value="F:heme binding"/>
    <property type="evidence" value="ECO:0007669"/>
    <property type="project" value="InterPro"/>
</dbReference>
<keyword evidence="10" id="KW-0575">Peroxidase</keyword>
<keyword evidence="2 7" id="KW-0349">Heme</keyword>
<dbReference type="AlphaFoldDB" id="A0AAN1WKQ7"/>
<evidence type="ECO:0000256" key="7">
    <source>
        <dbReference type="PROSITE-ProRule" id="PRU00433"/>
    </source>
</evidence>
<dbReference type="InterPro" id="IPR051395">
    <property type="entry name" value="Cytochrome_c_Peroxidase/MauG"/>
</dbReference>
<proteinExistence type="predicted"/>
<evidence type="ECO:0000256" key="6">
    <source>
        <dbReference type="ARBA" id="ARBA00023004"/>
    </source>
</evidence>
<dbReference type="GO" id="GO:0004130">
    <property type="term" value="F:cytochrome-c peroxidase activity"/>
    <property type="evidence" value="ECO:0007669"/>
    <property type="project" value="UniProtKB-EC"/>
</dbReference>
<evidence type="ECO:0000259" key="9">
    <source>
        <dbReference type="PROSITE" id="PS51007"/>
    </source>
</evidence>
<dbReference type="SUPFAM" id="SSF46626">
    <property type="entry name" value="Cytochrome c"/>
    <property type="match status" value="2"/>
</dbReference>
<gene>
    <name evidence="10" type="ORF">MARGE09_P3571</name>
</gene>
<reference evidence="10 11" key="1">
    <citation type="journal article" date="2022" name="IScience">
        <title>An ultrasensitive nanofiber-based assay for enzymatic hydrolysis and deep-sea microbial degradation of cellulose.</title>
        <authorList>
            <person name="Tsudome M."/>
            <person name="Tachioka M."/>
            <person name="Miyazaki M."/>
            <person name="Uchimura K."/>
            <person name="Tsuda M."/>
            <person name="Takaki Y."/>
            <person name="Deguchi S."/>
        </authorList>
    </citation>
    <scope>NUCLEOTIDE SEQUENCE [LARGE SCALE GENOMIC DNA]</scope>
    <source>
        <strain evidence="10 11">GE09</strain>
    </source>
</reference>
<sequence length="499" mass="54513">MINCKRTLRVAAPLLIALTGYCHTADAKDKENQLTPMQALGKAIFFDDQLSKPIGQSCASCHSAEFGFTAEDPFVNIGGAVVHGAKQKRAGNRKPPTNAYVTFAENFVVNNGRNGPTPAGGTFWDGRATGETITADIFPIEWSAEKITEMSQLLGPAADQAMGPFLNDVEQNLPSSKKLCKRVKQNHKKLWKKAWGEQLSCNQSVDTDFVHQRIGFAIAAWEASSEVNSFSSKFDMAVAEEIINNGSVELPLDGLTEQENLGHSLFFSRNIGCARFCHASSTASDGTAIGELFTKAQAGYFNIGAPANPENPWYTMDKVKDDNGNILNPLGQAWVDLGVAARDEDGIEGSDFPGHEGKFKAPTLRNVAKRPYPGAPKAFAHNGYFKSLKDIVHFYNTRDLKPACVDENGEAQRFVTNDEALERGCWPIPEVVSSNIFSCDDEDFCKVTIPEGQTIENYCDDENNPRNIGNLCLSSEEEDAIVAFLETLSDTTTVLPPNH</sequence>
<dbReference type="Pfam" id="PF03150">
    <property type="entry name" value="CCP_MauG"/>
    <property type="match status" value="1"/>
</dbReference>
<dbReference type="GO" id="GO:0046872">
    <property type="term" value="F:metal ion binding"/>
    <property type="evidence" value="ECO:0007669"/>
    <property type="project" value="UniProtKB-KW"/>
</dbReference>
<accession>A0AAN1WKQ7</accession>
<dbReference type="EC" id="1.11.1.5" evidence="10"/>
<dbReference type="RefSeq" id="WP_236984595.1">
    <property type="nucleotide sequence ID" value="NZ_AP023086.1"/>
</dbReference>
<protein>
    <submittedName>
        <fullName evidence="10">Cytochrome c peroxidase</fullName>
        <ecNumber evidence="10">1.11.1.5</ecNumber>
    </submittedName>
</protein>
<evidence type="ECO:0000256" key="8">
    <source>
        <dbReference type="SAM" id="SignalP"/>
    </source>
</evidence>
<dbReference type="PROSITE" id="PS51007">
    <property type="entry name" value="CYTC"/>
    <property type="match status" value="1"/>
</dbReference>
<evidence type="ECO:0000313" key="10">
    <source>
        <dbReference type="EMBL" id="BCD99369.1"/>
    </source>
</evidence>
<dbReference type="GO" id="GO:0030313">
    <property type="term" value="C:cell envelope"/>
    <property type="evidence" value="ECO:0007669"/>
    <property type="project" value="UniProtKB-SubCell"/>
</dbReference>
<dbReference type="Proteomes" id="UP001320119">
    <property type="component" value="Chromosome"/>
</dbReference>
<evidence type="ECO:0000256" key="2">
    <source>
        <dbReference type="ARBA" id="ARBA00022617"/>
    </source>
</evidence>
<feature type="signal peptide" evidence="8">
    <location>
        <begin position="1"/>
        <end position="27"/>
    </location>
</feature>
<dbReference type="PANTHER" id="PTHR30600:SF10">
    <property type="entry name" value="BLL6722 PROTEIN"/>
    <property type="match status" value="1"/>
</dbReference>
<dbReference type="InterPro" id="IPR009056">
    <property type="entry name" value="Cyt_c-like_dom"/>
</dbReference>
<dbReference type="InterPro" id="IPR004852">
    <property type="entry name" value="Di-haem_cyt_c_peroxidsae"/>
</dbReference>
<feature type="domain" description="Cytochrome c" evidence="9">
    <location>
        <begin position="36"/>
        <end position="158"/>
    </location>
</feature>
<evidence type="ECO:0000313" key="11">
    <source>
        <dbReference type="Proteomes" id="UP001320119"/>
    </source>
</evidence>
<feature type="chain" id="PRO_5042897001" evidence="8">
    <location>
        <begin position="28"/>
        <end position="499"/>
    </location>
</feature>
<dbReference type="Gene3D" id="1.10.760.10">
    <property type="entry name" value="Cytochrome c-like domain"/>
    <property type="match status" value="2"/>
</dbReference>
<dbReference type="InterPro" id="IPR036909">
    <property type="entry name" value="Cyt_c-like_dom_sf"/>
</dbReference>
<dbReference type="PANTHER" id="PTHR30600">
    <property type="entry name" value="CYTOCHROME C PEROXIDASE-RELATED"/>
    <property type="match status" value="1"/>
</dbReference>
<evidence type="ECO:0000256" key="1">
    <source>
        <dbReference type="ARBA" id="ARBA00004196"/>
    </source>
</evidence>
<dbReference type="GO" id="GO:0009055">
    <property type="term" value="F:electron transfer activity"/>
    <property type="evidence" value="ECO:0007669"/>
    <property type="project" value="InterPro"/>
</dbReference>
<keyword evidence="11" id="KW-1185">Reference proteome</keyword>
<evidence type="ECO:0000256" key="3">
    <source>
        <dbReference type="ARBA" id="ARBA00022723"/>
    </source>
</evidence>
<comment type="subcellular location">
    <subcellularLocation>
        <location evidence="1">Cell envelope</location>
    </subcellularLocation>
</comment>